<dbReference type="GO" id="GO:0005886">
    <property type="term" value="C:plasma membrane"/>
    <property type="evidence" value="ECO:0007669"/>
    <property type="project" value="UniProtKB-SubCell"/>
</dbReference>
<proteinExistence type="predicted"/>
<feature type="transmembrane region" description="Helical" evidence="7">
    <location>
        <begin position="105"/>
        <end position="124"/>
    </location>
</feature>
<reference evidence="8" key="1">
    <citation type="submission" date="2024-05" db="EMBL/GenBank/DDBJ databases">
        <authorList>
            <person name="Kim S."/>
            <person name="Heo J."/>
            <person name="Choi H."/>
            <person name="Choi Y."/>
            <person name="Kwon S.-W."/>
            <person name="Kim Y."/>
        </authorList>
    </citation>
    <scope>NUCLEOTIDE SEQUENCE</scope>
    <source>
        <strain evidence="8">KACC 23698</strain>
    </source>
</reference>
<protein>
    <submittedName>
        <fullName evidence="8">Lysylphosphatidylglycerol synthase domain-containing protein</fullName>
    </submittedName>
</protein>
<evidence type="ECO:0000256" key="2">
    <source>
        <dbReference type="ARBA" id="ARBA00022475"/>
    </source>
</evidence>
<evidence type="ECO:0000256" key="3">
    <source>
        <dbReference type="ARBA" id="ARBA00022692"/>
    </source>
</evidence>
<accession>A0AAU7JFZ9</accession>
<feature type="transmembrane region" description="Helical" evidence="7">
    <location>
        <begin position="181"/>
        <end position="202"/>
    </location>
</feature>
<evidence type="ECO:0000256" key="5">
    <source>
        <dbReference type="ARBA" id="ARBA00023136"/>
    </source>
</evidence>
<dbReference type="Pfam" id="PF03706">
    <property type="entry name" value="LPG_synthase_TM"/>
    <property type="match status" value="1"/>
</dbReference>
<dbReference type="RefSeq" id="WP_406856020.1">
    <property type="nucleotide sequence ID" value="NZ_CP157484.1"/>
</dbReference>
<feature type="transmembrane region" description="Helical" evidence="7">
    <location>
        <begin position="294"/>
        <end position="319"/>
    </location>
</feature>
<gene>
    <name evidence="8" type="ORF">ABEG18_26520</name>
</gene>
<name>A0AAU7JFZ9_9HYPH</name>
<evidence type="ECO:0000256" key="1">
    <source>
        <dbReference type="ARBA" id="ARBA00004651"/>
    </source>
</evidence>
<evidence type="ECO:0000256" key="6">
    <source>
        <dbReference type="SAM" id="MobiDB-lite"/>
    </source>
</evidence>
<evidence type="ECO:0000313" key="8">
    <source>
        <dbReference type="EMBL" id="XBO39183.1"/>
    </source>
</evidence>
<feature type="transmembrane region" description="Helical" evidence="7">
    <location>
        <begin position="144"/>
        <end position="169"/>
    </location>
</feature>
<evidence type="ECO:0000256" key="4">
    <source>
        <dbReference type="ARBA" id="ARBA00022989"/>
    </source>
</evidence>
<keyword evidence="5 7" id="KW-0472">Membrane</keyword>
<feature type="transmembrane region" description="Helical" evidence="7">
    <location>
        <begin position="222"/>
        <end position="243"/>
    </location>
</feature>
<feature type="transmembrane region" description="Helical" evidence="7">
    <location>
        <begin position="71"/>
        <end position="93"/>
    </location>
</feature>
<feature type="transmembrane region" description="Helical" evidence="7">
    <location>
        <begin position="255"/>
        <end position="274"/>
    </location>
</feature>
<keyword evidence="4 7" id="KW-1133">Transmembrane helix</keyword>
<dbReference type="AlphaFoldDB" id="A0AAU7JFZ9"/>
<organism evidence="8">
    <name type="scientific">Alsobacter sp. KACC 23698</name>
    <dbReference type="NCBI Taxonomy" id="3149229"/>
    <lineage>
        <taxon>Bacteria</taxon>
        <taxon>Pseudomonadati</taxon>
        <taxon>Pseudomonadota</taxon>
        <taxon>Alphaproteobacteria</taxon>
        <taxon>Hyphomicrobiales</taxon>
        <taxon>Alsobacteraceae</taxon>
        <taxon>Alsobacter</taxon>
    </lineage>
</organism>
<comment type="subcellular location">
    <subcellularLocation>
        <location evidence="1">Cell membrane</location>
        <topology evidence="1">Multi-pass membrane protein</topology>
    </subcellularLocation>
</comment>
<keyword evidence="3 7" id="KW-0812">Transmembrane</keyword>
<dbReference type="InterPro" id="IPR022791">
    <property type="entry name" value="L-PG_synthase/AglD"/>
</dbReference>
<keyword evidence="2" id="KW-1003">Cell membrane</keyword>
<feature type="transmembrane region" description="Helical" evidence="7">
    <location>
        <begin position="30"/>
        <end position="51"/>
    </location>
</feature>
<dbReference type="EMBL" id="CP157484">
    <property type="protein sequence ID" value="XBO39183.1"/>
    <property type="molecule type" value="Genomic_DNA"/>
</dbReference>
<feature type="region of interest" description="Disordered" evidence="6">
    <location>
        <begin position="1"/>
        <end position="22"/>
    </location>
</feature>
<sequence length="331" mass="34387">MTVAQDAGAAPQARDEPRSGARHAGARKRLWSRAFAIAAVALSAFLIWRTLRQHSFDEIVASVQAVPGSRLAAAGGFAAASYVALTGFDWLALRYLGKPLPYWKAALASFTSLGLGHSIGFAGLSSGAIRYRFYSRWGLGVSDVAKLVVFCGATVGLGLLALGGAALLLRPDLGAKVIGLGEGWVVALGVACLALTAAYVALSAWGPRAVSIRGWSIETPPVRLALAQVVVGAVNFALVAGCLHQALASQAEVDYLSVASVYVIANTATMITHVPGGLGVIESVVGVLLPGANLIGGLLAFRAIYFFVPLVLAGATFGISELLHRRRKAER</sequence>
<evidence type="ECO:0000256" key="7">
    <source>
        <dbReference type="SAM" id="Phobius"/>
    </source>
</evidence>